<evidence type="ECO:0008006" key="4">
    <source>
        <dbReference type="Google" id="ProtNLM"/>
    </source>
</evidence>
<evidence type="ECO:0000313" key="2">
    <source>
        <dbReference type="EMBL" id="MBP0445851.1"/>
    </source>
</evidence>
<dbReference type="Proteomes" id="UP000681594">
    <property type="component" value="Unassembled WGS sequence"/>
</dbReference>
<dbReference type="PROSITE" id="PS51257">
    <property type="entry name" value="PROKAR_LIPOPROTEIN"/>
    <property type="match status" value="1"/>
</dbReference>
<keyword evidence="1" id="KW-0732">Signal</keyword>
<accession>A0ABS4AFP5</accession>
<dbReference type="RefSeq" id="WP_209380117.1">
    <property type="nucleotide sequence ID" value="NZ_JAGIZB010000012.1"/>
</dbReference>
<reference evidence="2 3" key="1">
    <citation type="submission" date="2021-03" db="EMBL/GenBank/DDBJ databases">
        <authorList>
            <person name="So Y."/>
        </authorList>
    </citation>
    <scope>NUCLEOTIDE SEQUENCE [LARGE SCALE GENOMIC DNA]</scope>
    <source>
        <strain evidence="2 3">SSH11</strain>
    </source>
</reference>
<keyword evidence="3" id="KW-1185">Reference proteome</keyword>
<evidence type="ECO:0000313" key="3">
    <source>
        <dbReference type="Proteomes" id="UP000681594"/>
    </source>
</evidence>
<gene>
    <name evidence="2" type="ORF">J8J14_13810</name>
</gene>
<comment type="caution">
    <text evidence="2">The sequence shown here is derived from an EMBL/GenBank/DDBJ whole genome shotgun (WGS) entry which is preliminary data.</text>
</comment>
<name>A0ABS4AFP5_9PROT</name>
<organism evidence="2 3">
    <name type="scientific">Pararoseomonas baculiformis</name>
    <dbReference type="NCBI Taxonomy" id="2820812"/>
    <lineage>
        <taxon>Bacteria</taxon>
        <taxon>Pseudomonadati</taxon>
        <taxon>Pseudomonadota</taxon>
        <taxon>Alphaproteobacteria</taxon>
        <taxon>Acetobacterales</taxon>
        <taxon>Acetobacteraceae</taxon>
        <taxon>Pararoseomonas</taxon>
    </lineage>
</organism>
<feature type="chain" id="PRO_5045992461" description="Lipoprotein" evidence="1">
    <location>
        <begin position="33"/>
        <end position="244"/>
    </location>
</feature>
<proteinExistence type="predicted"/>
<sequence>MRRPMHAGARGGLARALIVACAAMMLAGCDLGQQVAAGAGGAIGQVLNPTMAELQEVKALHGRGAFAAVADRSVSCEPAQEGCGQLRLLRADSCRRLGMNAGPRRREYLDCAIANYGATLVAAGQRPDPMVDRREAESGLLDASQRRRDAAGDRADAAAQNDALLRRAMAAQAGPAARPAGFYYAADATLNGVLQAGTSGGCVRIAEAERLLDQAGADGTAFGRPAQDLRRAIAAARSARGCAA</sequence>
<feature type="signal peptide" evidence="1">
    <location>
        <begin position="1"/>
        <end position="32"/>
    </location>
</feature>
<protein>
    <recommendedName>
        <fullName evidence="4">Lipoprotein</fullName>
    </recommendedName>
</protein>
<evidence type="ECO:0000256" key="1">
    <source>
        <dbReference type="SAM" id="SignalP"/>
    </source>
</evidence>
<dbReference type="EMBL" id="JAGIZB010000012">
    <property type="protein sequence ID" value="MBP0445851.1"/>
    <property type="molecule type" value="Genomic_DNA"/>
</dbReference>